<feature type="region of interest" description="Disordered" evidence="1">
    <location>
        <begin position="31"/>
        <end position="77"/>
    </location>
</feature>
<gene>
    <name evidence="2" type="ORF">PODLI_1B019676</name>
</gene>
<keyword evidence="3" id="KW-1185">Reference proteome</keyword>
<accession>A0AA35KZL9</accession>
<organism evidence="2 3">
    <name type="scientific">Podarcis lilfordi</name>
    <name type="common">Lilford's wall lizard</name>
    <dbReference type="NCBI Taxonomy" id="74358"/>
    <lineage>
        <taxon>Eukaryota</taxon>
        <taxon>Metazoa</taxon>
        <taxon>Chordata</taxon>
        <taxon>Craniata</taxon>
        <taxon>Vertebrata</taxon>
        <taxon>Euteleostomi</taxon>
        <taxon>Lepidosauria</taxon>
        <taxon>Squamata</taxon>
        <taxon>Bifurcata</taxon>
        <taxon>Unidentata</taxon>
        <taxon>Episquamata</taxon>
        <taxon>Laterata</taxon>
        <taxon>Lacertibaenia</taxon>
        <taxon>Lacertidae</taxon>
        <taxon>Podarcis</taxon>
    </lineage>
</organism>
<sequence length="109" mass="12307">MCWGGRAPLPNCLLLPEVELLRRTAALRRSSRGARFRKGEEGRQVNPPHPRGCCRKENRERGQRGSGSSGACPGGWIKDLLSSHSEEGDGEDSQNSREWCNFRFIRNRN</sequence>
<name>A0AA35KZL9_9SAUR</name>
<evidence type="ECO:0000313" key="3">
    <source>
        <dbReference type="Proteomes" id="UP001178461"/>
    </source>
</evidence>
<dbReference type="Proteomes" id="UP001178461">
    <property type="component" value="Chromosome 10"/>
</dbReference>
<protein>
    <submittedName>
        <fullName evidence="2">Uncharacterized protein</fullName>
    </submittedName>
</protein>
<reference evidence="2" key="1">
    <citation type="submission" date="2022-12" db="EMBL/GenBank/DDBJ databases">
        <authorList>
            <person name="Alioto T."/>
            <person name="Alioto T."/>
            <person name="Gomez Garrido J."/>
        </authorList>
    </citation>
    <scope>NUCLEOTIDE SEQUENCE</scope>
</reference>
<dbReference type="EMBL" id="OX395135">
    <property type="protein sequence ID" value="CAI5786664.1"/>
    <property type="molecule type" value="Genomic_DNA"/>
</dbReference>
<dbReference type="AlphaFoldDB" id="A0AA35KZL9"/>
<evidence type="ECO:0000313" key="2">
    <source>
        <dbReference type="EMBL" id="CAI5786664.1"/>
    </source>
</evidence>
<evidence type="ECO:0000256" key="1">
    <source>
        <dbReference type="SAM" id="MobiDB-lite"/>
    </source>
</evidence>
<proteinExistence type="predicted"/>
<feature type="compositionally biased region" description="Basic and acidic residues" evidence="1">
    <location>
        <begin position="54"/>
        <end position="63"/>
    </location>
</feature>